<keyword evidence="3" id="KW-1185">Reference proteome</keyword>
<sequence length="49" mass="5822">MEPFVIELPVESLADLHYFHEKLQKHAGVKHLRMRRLPQFKRGKDAKVP</sequence>
<accession>A0A183DJW0</accession>
<dbReference type="Pfam" id="PF24642">
    <property type="entry name" value="DUF7636"/>
    <property type="match status" value="1"/>
</dbReference>
<name>A0A183DJW0_9BILA</name>
<evidence type="ECO:0000313" key="4">
    <source>
        <dbReference type="WBParaSite" id="GPUH_0000901101-mRNA-1"/>
    </source>
</evidence>
<organism evidence="4">
    <name type="scientific">Gongylonema pulchrum</name>
    <dbReference type="NCBI Taxonomy" id="637853"/>
    <lineage>
        <taxon>Eukaryota</taxon>
        <taxon>Metazoa</taxon>
        <taxon>Ecdysozoa</taxon>
        <taxon>Nematoda</taxon>
        <taxon>Chromadorea</taxon>
        <taxon>Rhabditida</taxon>
        <taxon>Spirurina</taxon>
        <taxon>Spiruromorpha</taxon>
        <taxon>Spiruroidea</taxon>
        <taxon>Gongylonematidae</taxon>
        <taxon>Gongylonema</taxon>
    </lineage>
</organism>
<dbReference type="Proteomes" id="UP000271098">
    <property type="component" value="Unassembled WGS sequence"/>
</dbReference>
<feature type="domain" description="DUF7636" evidence="1">
    <location>
        <begin position="1"/>
        <end position="43"/>
    </location>
</feature>
<evidence type="ECO:0000313" key="2">
    <source>
        <dbReference type="EMBL" id="VDK66951.1"/>
    </source>
</evidence>
<dbReference type="WBParaSite" id="GPUH_0000901101-mRNA-1">
    <property type="protein sequence ID" value="GPUH_0000901101-mRNA-1"/>
    <property type="gene ID" value="GPUH_0000901101"/>
</dbReference>
<proteinExistence type="predicted"/>
<dbReference type="AlphaFoldDB" id="A0A183DJW0"/>
<gene>
    <name evidence="2" type="ORF">GPUH_LOCUS8995</name>
</gene>
<evidence type="ECO:0000313" key="3">
    <source>
        <dbReference type="Proteomes" id="UP000271098"/>
    </source>
</evidence>
<protein>
    <submittedName>
        <fullName evidence="4">Ribosomal_S10 domain-containing protein</fullName>
    </submittedName>
</protein>
<dbReference type="EMBL" id="UYRT01027972">
    <property type="protein sequence ID" value="VDK66951.1"/>
    <property type="molecule type" value="Genomic_DNA"/>
</dbReference>
<evidence type="ECO:0000259" key="1">
    <source>
        <dbReference type="Pfam" id="PF24642"/>
    </source>
</evidence>
<dbReference type="InterPro" id="IPR056053">
    <property type="entry name" value="DUF7636"/>
</dbReference>
<reference evidence="2 3" key="2">
    <citation type="submission" date="2018-11" db="EMBL/GenBank/DDBJ databases">
        <authorList>
            <consortium name="Pathogen Informatics"/>
        </authorList>
    </citation>
    <scope>NUCLEOTIDE SEQUENCE [LARGE SCALE GENOMIC DNA]</scope>
</reference>
<reference evidence="4" key="1">
    <citation type="submission" date="2016-06" db="UniProtKB">
        <authorList>
            <consortium name="WormBaseParasite"/>
        </authorList>
    </citation>
    <scope>IDENTIFICATION</scope>
</reference>